<dbReference type="EMBL" id="JAWZYT010000392">
    <property type="protein sequence ID" value="KAK4324001.1"/>
    <property type="molecule type" value="Genomic_DNA"/>
</dbReference>
<feature type="region of interest" description="Disordered" evidence="1">
    <location>
        <begin position="86"/>
        <end position="117"/>
    </location>
</feature>
<name>A0AAE1QCD0_9EUCA</name>
<accession>A0AAE1QCD0</accession>
<protein>
    <submittedName>
        <fullName evidence="2">Uncharacterized protein</fullName>
    </submittedName>
</protein>
<keyword evidence="3" id="KW-1185">Reference proteome</keyword>
<comment type="caution">
    <text evidence="2">The sequence shown here is derived from an EMBL/GenBank/DDBJ whole genome shotgun (WGS) entry which is preliminary data.</text>
</comment>
<feature type="compositionally biased region" description="Basic and acidic residues" evidence="1">
    <location>
        <begin position="38"/>
        <end position="48"/>
    </location>
</feature>
<evidence type="ECO:0000256" key="1">
    <source>
        <dbReference type="SAM" id="MobiDB-lite"/>
    </source>
</evidence>
<evidence type="ECO:0000313" key="3">
    <source>
        <dbReference type="Proteomes" id="UP001292094"/>
    </source>
</evidence>
<feature type="region of interest" description="Disordered" evidence="1">
    <location>
        <begin position="16"/>
        <end position="52"/>
    </location>
</feature>
<sequence>MYRSVYYGWSGEEEVEGVGGEGVEGVGAEGVEGVGGEGWREEQEERESVCCGSGGWKQVDRLREESIAVGEGERGGLVNESLVRKENGTGGREKRVRIKRKGEKMREVGKEKEKEKS</sequence>
<dbReference type="Proteomes" id="UP001292094">
    <property type="component" value="Unassembled WGS sequence"/>
</dbReference>
<reference evidence="2" key="1">
    <citation type="submission" date="2023-11" db="EMBL/GenBank/DDBJ databases">
        <title>Genome assemblies of two species of porcelain crab, Petrolisthes cinctipes and Petrolisthes manimaculis (Anomura: Porcellanidae).</title>
        <authorList>
            <person name="Angst P."/>
        </authorList>
    </citation>
    <scope>NUCLEOTIDE SEQUENCE</scope>
    <source>
        <strain evidence="2">PB745_02</strain>
        <tissue evidence="2">Gill</tissue>
    </source>
</reference>
<organism evidence="2 3">
    <name type="scientific">Petrolisthes manimaculis</name>
    <dbReference type="NCBI Taxonomy" id="1843537"/>
    <lineage>
        <taxon>Eukaryota</taxon>
        <taxon>Metazoa</taxon>
        <taxon>Ecdysozoa</taxon>
        <taxon>Arthropoda</taxon>
        <taxon>Crustacea</taxon>
        <taxon>Multicrustacea</taxon>
        <taxon>Malacostraca</taxon>
        <taxon>Eumalacostraca</taxon>
        <taxon>Eucarida</taxon>
        <taxon>Decapoda</taxon>
        <taxon>Pleocyemata</taxon>
        <taxon>Anomura</taxon>
        <taxon>Galatheoidea</taxon>
        <taxon>Porcellanidae</taxon>
        <taxon>Petrolisthes</taxon>
    </lineage>
</organism>
<feature type="compositionally biased region" description="Basic residues" evidence="1">
    <location>
        <begin position="94"/>
        <end position="103"/>
    </location>
</feature>
<evidence type="ECO:0000313" key="2">
    <source>
        <dbReference type="EMBL" id="KAK4324001.1"/>
    </source>
</evidence>
<feature type="compositionally biased region" description="Basic and acidic residues" evidence="1">
    <location>
        <begin position="104"/>
        <end position="117"/>
    </location>
</feature>
<gene>
    <name evidence="2" type="ORF">Pmani_005334</name>
</gene>
<proteinExistence type="predicted"/>
<dbReference type="AlphaFoldDB" id="A0AAE1QCD0"/>
<feature type="compositionally biased region" description="Gly residues" evidence="1">
    <location>
        <begin position="17"/>
        <end position="37"/>
    </location>
</feature>